<dbReference type="Pfam" id="PF02146">
    <property type="entry name" value="SIR2"/>
    <property type="match status" value="1"/>
</dbReference>
<feature type="binding site" evidence="5 6">
    <location>
        <position position="220"/>
    </location>
    <ligand>
        <name>Zn(2+)</name>
        <dbReference type="ChEBI" id="CHEBI:29105"/>
    </ligand>
</feature>
<dbReference type="PANTHER" id="PTHR11085:SF10">
    <property type="entry name" value="NAD-DEPENDENT PROTEIN DEACYLASE SIRTUIN-5, MITOCHONDRIAL-RELATED"/>
    <property type="match status" value="1"/>
</dbReference>
<keyword evidence="5" id="KW-0496">Mitochondrion</keyword>
<evidence type="ECO:0000256" key="1">
    <source>
        <dbReference type="ARBA" id="ARBA00022679"/>
    </source>
</evidence>
<comment type="cofactor">
    <cofactor evidence="5">
        <name>Zn(2+)</name>
        <dbReference type="ChEBI" id="CHEBI:29105"/>
    </cofactor>
    <text evidence="5">Binds 1 zinc ion per subunit.</text>
</comment>
<feature type="domain" description="Deacetylase sirtuin-type" evidence="8">
    <location>
        <begin position="87"/>
        <end position="411"/>
    </location>
</feature>
<organism evidence="9 10">
    <name type="scientific">Auxenochlorella protothecoides</name>
    <name type="common">Green microalga</name>
    <name type="synonym">Chlorella protothecoides</name>
    <dbReference type="NCBI Taxonomy" id="3075"/>
    <lineage>
        <taxon>Eukaryota</taxon>
        <taxon>Viridiplantae</taxon>
        <taxon>Chlorophyta</taxon>
        <taxon>core chlorophytes</taxon>
        <taxon>Trebouxiophyceae</taxon>
        <taxon>Chlorellales</taxon>
        <taxon>Chlorellaceae</taxon>
        <taxon>Auxenochlorella</taxon>
    </lineage>
</organism>
<evidence type="ECO:0000256" key="6">
    <source>
        <dbReference type="PROSITE-ProRule" id="PRU00236"/>
    </source>
</evidence>
<proteinExistence type="inferred from homology"/>
<dbReference type="InterPro" id="IPR026590">
    <property type="entry name" value="Ssirtuin_cat_dom"/>
</dbReference>
<keyword evidence="2 5" id="KW-0479">Metal-binding</keyword>
<dbReference type="GO" id="GO:0008270">
    <property type="term" value="F:zinc ion binding"/>
    <property type="evidence" value="ECO:0007669"/>
    <property type="project" value="UniProtKB-UniRule"/>
</dbReference>
<reference evidence="10" key="1">
    <citation type="journal article" date="2018" name="Algal Res.">
        <title>Characterization of plant carbon substrate utilization by Auxenochlorella protothecoides.</title>
        <authorList>
            <person name="Vogler B.W."/>
            <person name="Starkenburg S.R."/>
            <person name="Sudasinghe N."/>
            <person name="Schambach J.Y."/>
            <person name="Rollin J.A."/>
            <person name="Pattathil S."/>
            <person name="Barry A.N."/>
        </authorList>
    </citation>
    <scope>NUCLEOTIDE SEQUENCE [LARGE SCALE GENOMIC DNA]</scope>
    <source>
        <strain evidence="10">UTEX 25</strain>
    </source>
</reference>
<feature type="region of interest" description="Disordered" evidence="7">
    <location>
        <begin position="250"/>
        <end position="289"/>
    </location>
</feature>
<dbReference type="InterPro" id="IPR026587">
    <property type="entry name" value="Sirtuin_class_II"/>
</dbReference>
<evidence type="ECO:0000256" key="7">
    <source>
        <dbReference type="SAM" id="MobiDB-lite"/>
    </source>
</evidence>
<evidence type="ECO:0000256" key="3">
    <source>
        <dbReference type="ARBA" id="ARBA00022833"/>
    </source>
</evidence>
<comment type="similarity">
    <text evidence="5">Belongs to the sirtuin family. Class II subfamily.</text>
</comment>
<dbReference type="Gene3D" id="3.40.50.1220">
    <property type="entry name" value="TPP-binding domain"/>
    <property type="match status" value="1"/>
</dbReference>
<protein>
    <recommendedName>
        <fullName evidence="5">NAD-dependent protein deacylase</fullName>
        <ecNumber evidence="5">2.3.1.-</ecNumber>
    </recommendedName>
    <alternativeName>
        <fullName evidence="5">Regulatory protein SIR2 homolog</fullName>
    </alternativeName>
</protein>
<feature type="binding site" evidence="5 6">
    <location>
        <position position="217"/>
    </location>
    <ligand>
        <name>Zn(2+)</name>
        <dbReference type="ChEBI" id="CHEBI:29105"/>
    </ligand>
</feature>
<comment type="catalytic activity">
    <reaction evidence="5">
        <text>N(6)-acetyl-L-lysyl-[protein] + NAD(+) + H2O = 2''-O-acetyl-ADP-D-ribose + nicotinamide + L-lysyl-[protein]</text>
        <dbReference type="Rhea" id="RHEA:43636"/>
        <dbReference type="Rhea" id="RHEA-COMP:9752"/>
        <dbReference type="Rhea" id="RHEA-COMP:10731"/>
        <dbReference type="ChEBI" id="CHEBI:15377"/>
        <dbReference type="ChEBI" id="CHEBI:17154"/>
        <dbReference type="ChEBI" id="CHEBI:29969"/>
        <dbReference type="ChEBI" id="CHEBI:57540"/>
        <dbReference type="ChEBI" id="CHEBI:61930"/>
        <dbReference type="ChEBI" id="CHEBI:83767"/>
        <dbReference type="EC" id="2.3.1.286"/>
    </reaction>
</comment>
<evidence type="ECO:0000256" key="2">
    <source>
        <dbReference type="ARBA" id="ARBA00022723"/>
    </source>
</evidence>
<dbReference type="GO" id="GO:0070403">
    <property type="term" value="F:NAD+ binding"/>
    <property type="evidence" value="ECO:0007669"/>
    <property type="project" value="UniProtKB-UniRule"/>
</dbReference>
<evidence type="ECO:0000313" key="10">
    <source>
        <dbReference type="Proteomes" id="UP000279271"/>
    </source>
</evidence>
<name>A0A3M7KVE5_AUXPR</name>
<feature type="binding site" evidence="5 6">
    <location>
        <position position="308"/>
    </location>
    <ligand>
        <name>Zn(2+)</name>
        <dbReference type="ChEBI" id="CHEBI:29105"/>
    </ligand>
</feature>
<dbReference type="HAMAP" id="MF_01967">
    <property type="entry name" value="Sirtuin_ClassII"/>
    <property type="match status" value="1"/>
</dbReference>
<dbReference type="PANTHER" id="PTHR11085">
    <property type="entry name" value="NAD-DEPENDENT PROTEIN DEACYLASE SIRTUIN-5, MITOCHONDRIAL-RELATED"/>
    <property type="match status" value="1"/>
</dbReference>
<dbReference type="GO" id="GO:0005759">
    <property type="term" value="C:mitochondrial matrix"/>
    <property type="evidence" value="ECO:0007669"/>
    <property type="project" value="UniProtKB-SubCell"/>
</dbReference>
<dbReference type="SUPFAM" id="SSF52467">
    <property type="entry name" value="DHS-like NAD/FAD-binding domain"/>
    <property type="match status" value="1"/>
</dbReference>
<comment type="subcellular location">
    <subcellularLocation>
        <location evidence="5">Mitochondrion matrix</location>
    </subcellularLocation>
</comment>
<comment type="caution">
    <text evidence="9">The sequence shown here is derived from an EMBL/GenBank/DDBJ whole genome shotgun (WGS) entry which is preliminary data.</text>
</comment>
<keyword evidence="3 5" id="KW-0862">Zinc</keyword>
<evidence type="ECO:0000256" key="5">
    <source>
        <dbReference type="HAMAP-Rule" id="MF_03161"/>
    </source>
</evidence>
<evidence type="ECO:0000313" key="9">
    <source>
        <dbReference type="EMBL" id="RMZ54518.1"/>
    </source>
</evidence>
<dbReference type="InterPro" id="IPR026591">
    <property type="entry name" value="Sirtuin_cat_small_dom_sf"/>
</dbReference>
<feature type="binding site" evidence="5">
    <location>
        <position position="392"/>
    </location>
    <ligand>
        <name>NAD(+)</name>
        <dbReference type="ChEBI" id="CHEBI:57540"/>
    </ligand>
</feature>
<accession>A0A3M7KVE5</accession>
<keyword evidence="4 5" id="KW-0520">NAD</keyword>
<dbReference type="Gene3D" id="3.30.1600.10">
    <property type="entry name" value="SIR2/SIRT2 'Small Domain"/>
    <property type="match status" value="1"/>
</dbReference>
<dbReference type="Proteomes" id="UP000279271">
    <property type="component" value="Unassembled WGS sequence"/>
</dbReference>
<dbReference type="GO" id="GO:0017136">
    <property type="term" value="F:histone deacetylase activity, NAD-dependent"/>
    <property type="evidence" value="ECO:0007669"/>
    <property type="project" value="TreeGrafter"/>
</dbReference>
<feature type="binding site" evidence="5">
    <location>
        <begin position="348"/>
        <end position="350"/>
    </location>
    <ligand>
        <name>NAD(+)</name>
        <dbReference type="ChEBI" id="CHEBI:57540"/>
    </ligand>
</feature>
<comment type="caution">
    <text evidence="5">Lacks conserved residue(s) required for the propagation of feature annotation.</text>
</comment>
<keyword evidence="1 5" id="KW-0808">Transferase</keyword>
<feature type="binding site" evidence="5">
    <location>
        <begin position="191"/>
        <end position="194"/>
    </location>
    <ligand>
        <name>NAD(+)</name>
        <dbReference type="ChEBI" id="CHEBI:57540"/>
    </ligand>
</feature>
<dbReference type="EC" id="2.3.1.-" evidence="5"/>
<feature type="binding site" evidence="5 6">
    <location>
        <position position="311"/>
    </location>
    <ligand>
        <name>Zn(2+)</name>
        <dbReference type="ChEBI" id="CHEBI:29105"/>
    </ligand>
</feature>
<dbReference type="AlphaFoldDB" id="A0A3M7KVE5"/>
<gene>
    <name evidence="9" type="ORF">APUTEX25_002094</name>
</gene>
<dbReference type="InterPro" id="IPR003000">
    <property type="entry name" value="Sirtuin"/>
</dbReference>
<dbReference type="InterPro" id="IPR050134">
    <property type="entry name" value="NAD-dep_sirtuin_deacylases"/>
</dbReference>
<dbReference type="InterPro" id="IPR029035">
    <property type="entry name" value="DHS-like_NAD/FAD-binding_dom"/>
</dbReference>
<dbReference type="EMBL" id="QOKY01000179">
    <property type="protein sequence ID" value="RMZ54518.1"/>
    <property type="molecule type" value="Genomic_DNA"/>
</dbReference>
<dbReference type="PROSITE" id="PS50305">
    <property type="entry name" value="SIRTUIN"/>
    <property type="match status" value="1"/>
</dbReference>
<feature type="active site" description="Proton acceptor" evidence="5 6">
    <location>
        <position position="209"/>
    </location>
</feature>
<evidence type="ECO:0000259" key="8">
    <source>
        <dbReference type="PROSITE" id="PS50305"/>
    </source>
</evidence>
<sequence>MGLHGPGLGVARLPALLHRHLRPSSSQVLAPSPMATSPFMRATRCPIHLPQDRVLADGAFVPTPSPPVASPLAPAHGRVPSFVPAAPPVAPAALQALEDFVAAHPGVLVVTGAGVSTESRIPDYRSPAGAYSTGFKPMTHQQFMGSAAARARYWARSFAGWYRYAGVRPNAAHEGLAALQRRGWLGGILTQNVDRLHHAAGSGDVLELHGTTHAVRCMGCGAVTPRVQTQARLAELNPEVDALARALAGAGEGDEDPPRHGVDGVRSIDDRDEAFRGREDGSVRVPVRRPDGDVELEDAGSGFRVPPCPACGGILKPDVVFFGDSVPKDVAARAQAAAAACPAMLVVGSSLQVWSAFRLARAAKVAGAPLALLSVGPNRADDLADLKVEARAGEVLARLARSPRLLLPHVP</sequence>
<feature type="compositionally biased region" description="Basic and acidic residues" evidence="7">
    <location>
        <begin position="256"/>
        <end position="289"/>
    </location>
</feature>
<comment type="function">
    <text evidence="5">NAD-dependent protein deacylase. Catalyzes the NAD-dependent hydrolysis of acyl groups from lysine residues.</text>
</comment>
<evidence type="ECO:0000256" key="4">
    <source>
        <dbReference type="ARBA" id="ARBA00023027"/>
    </source>
</evidence>